<dbReference type="PANTHER" id="PTHR43525:SF1">
    <property type="entry name" value="PROTEIN MALY"/>
    <property type="match status" value="1"/>
</dbReference>
<dbReference type="Gene3D" id="3.40.640.10">
    <property type="entry name" value="Type I PLP-dependent aspartate aminotransferase-like (Major domain)"/>
    <property type="match status" value="1"/>
</dbReference>
<dbReference type="Proteomes" id="UP001528920">
    <property type="component" value="Unassembled WGS sequence"/>
</dbReference>
<accession>A0ABT5VTH0</accession>
<proteinExistence type="inferred from homology"/>
<dbReference type="InterPro" id="IPR004839">
    <property type="entry name" value="Aminotransferase_I/II_large"/>
</dbReference>
<organism evidence="7 8">
    <name type="scientific">Paralabilibaculum antarcticum</name>
    <dbReference type="NCBI Taxonomy" id="2912572"/>
    <lineage>
        <taxon>Bacteria</taxon>
        <taxon>Pseudomonadati</taxon>
        <taxon>Bacteroidota</taxon>
        <taxon>Bacteroidia</taxon>
        <taxon>Marinilabiliales</taxon>
        <taxon>Marinifilaceae</taxon>
        <taxon>Paralabilibaculum</taxon>
    </lineage>
</organism>
<evidence type="ECO:0000313" key="8">
    <source>
        <dbReference type="Proteomes" id="UP001528920"/>
    </source>
</evidence>
<evidence type="ECO:0000256" key="2">
    <source>
        <dbReference type="ARBA" id="ARBA00012224"/>
    </source>
</evidence>
<evidence type="ECO:0000259" key="6">
    <source>
        <dbReference type="Pfam" id="PF00155"/>
    </source>
</evidence>
<comment type="similarity">
    <text evidence="5">Belongs to the class-II pyridoxal-phosphate-dependent aminotransferase family. MalY/PatB cystathionine beta-lyase subfamily.</text>
</comment>
<feature type="domain" description="Aminotransferase class I/classII large" evidence="6">
    <location>
        <begin position="30"/>
        <end position="383"/>
    </location>
</feature>
<dbReference type="Pfam" id="PF00155">
    <property type="entry name" value="Aminotran_1_2"/>
    <property type="match status" value="1"/>
</dbReference>
<dbReference type="InterPro" id="IPR015424">
    <property type="entry name" value="PyrdxlP-dep_Trfase"/>
</dbReference>
<dbReference type="NCBIfam" id="TIGR04350">
    <property type="entry name" value="C_S_lyase_PatB"/>
    <property type="match status" value="1"/>
</dbReference>
<dbReference type="PANTHER" id="PTHR43525">
    <property type="entry name" value="PROTEIN MALY"/>
    <property type="match status" value="1"/>
</dbReference>
<protein>
    <recommendedName>
        <fullName evidence="2">cysteine-S-conjugate beta-lyase</fullName>
        <ecNumber evidence="2">4.4.1.13</ecNumber>
    </recommendedName>
</protein>
<dbReference type="EMBL" id="JAKJSC010000002">
    <property type="protein sequence ID" value="MDE5418703.1"/>
    <property type="molecule type" value="Genomic_DNA"/>
</dbReference>
<keyword evidence="7" id="KW-0032">Aminotransferase</keyword>
<dbReference type="Gene3D" id="3.90.1150.10">
    <property type="entry name" value="Aspartate Aminotransferase, domain 1"/>
    <property type="match status" value="1"/>
</dbReference>
<comment type="caution">
    <text evidence="7">The sequence shown here is derived from an EMBL/GenBank/DDBJ whole genome shotgun (WGS) entry which is preliminary data.</text>
</comment>
<sequence length="390" mass="44057">MRYNFDEIIERKNTDCVKYDKLESYFGAKDLLPLWVADMDFKVPPCISEAIIERANHEIYGYTFRGDSCIKSIQNWLKTRHDWAIPKDWISSSPGVVTGLSILLMSLTNEGDQIAIQSPVYHPFAQVINDTKRKLVVNPLRLTDEGYQMDFEQLEELAKNGLTALVLSNPHNPVGRVFTKEELVQLGNLANTYDFLIISDEIHQDLIYEGYKHIPLASLSDELAQRTITCIAPSKTFNVAGLASSVIIIPNAKLKQKFETLLSSLHLNSGNLFGHTAMQAGYEDGAEWLDQLMDYLKGNVDFLRSYLKENIPTIKLIEPEATYLLWLDCRSLNIDTEKLNKLLIQKAGLALNKGTTFGNDGEGFLRINIGCPRSVLEKALEKIKLIVDEL</sequence>
<comment type="cofactor">
    <cofactor evidence="1">
        <name>pyridoxal 5'-phosphate</name>
        <dbReference type="ChEBI" id="CHEBI:597326"/>
    </cofactor>
</comment>
<gene>
    <name evidence="7" type="ORF">L3049_11855</name>
</gene>
<evidence type="ECO:0000256" key="3">
    <source>
        <dbReference type="ARBA" id="ARBA00022898"/>
    </source>
</evidence>
<dbReference type="InterPro" id="IPR015421">
    <property type="entry name" value="PyrdxlP-dep_Trfase_major"/>
</dbReference>
<evidence type="ECO:0000256" key="4">
    <source>
        <dbReference type="ARBA" id="ARBA00023239"/>
    </source>
</evidence>
<reference evidence="7 8" key="1">
    <citation type="submission" date="2022-01" db="EMBL/GenBank/DDBJ databases">
        <title>Labilibaculum sp. nov, a marine bacterium isolated from Antarctica.</title>
        <authorList>
            <person name="Dai W."/>
        </authorList>
    </citation>
    <scope>NUCLEOTIDE SEQUENCE [LARGE SCALE GENOMIC DNA]</scope>
    <source>
        <strain evidence="7 8">DW002</strain>
    </source>
</reference>
<keyword evidence="4" id="KW-0456">Lyase</keyword>
<keyword evidence="3" id="KW-0663">Pyridoxal phosphate</keyword>
<dbReference type="RefSeq" id="WP_275110037.1">
    <property type="nucleotide sequence ID" value="NZ_JAKJSC010000002.1"/>
</dbReference>
<dbReference type="InterPro" id="IPR051798">
    <property type="entry name" value="Class-II_PLP-Dep_Aminotrans"/>
</dbReference>
<dbReference type="EC" id="4.4.1.13" evidence="2"/>
<evidence type="ECO:0000256" key="1">
    <source>
        <dbReference type="ARBA" id="ARBA00001933"/>
    </source>
</evidence>
<name>A0ABT5VTH0_9BACT</name>
<dbReference type="CDD" id="cd00609">
    <property type="entry name" value="AAT_like"/>
    <property type="match status" value="1"/>
</dbReference>
<keyword evidence="7" id="KW-0808">Transferase</keyword>
<evidence type="ECO:0000313" key="7">
    <source>
        <dbReference type="EMBL" id="MDE5418703.1"/>
    </source>
</evidence>
<dbReference type="InterPro" id="IPR015422">
    <property type="entry name" value="PyrdxlP-dep_Trfase_small"/>
</dbReference>
<keyword evidence="8" id="KW-1185">Reference proteome</keyword>
<dbReference type="InterPro" id="IPR027619">
    <property type="entry name" value="C-S_lyase_PatB-like"/>
</dbReference>
<dbReference type="GO" id="GO:0008483">
    <property type="term" value="F:transaminase activity"/>
    <property type="evidence" value="ECO:0007669"/>
    <property type="project" value="UniProtKB-KW"/>
</dbReference>
<evidence type="ECO:0000256" key="5">
    <source>
        <dbReference type="ARBA" id="ARBA00037974"/>
    </source>
</evidence>
<dbReference type="SUPFAM" id="SSF53383">
    <property type="entry name" value="PLP-dependent transferases"/>
    <property type="match status" value="1"/>
</dbReference>